<name>A0A0J9T2X6_PLAV1</name>
<sequence>MVDSKSYDAYLNYHDYDWYSLYFNRPWDNSFNEVEYQKSIKLLDVDQKEKDTHSEAFRLLFKYIQNSHVFSSMDPPTACKLISYALRNKVEKQKQQKYDDEVFDMFKNFVIKYKETKSISSPLCENSMILIDHDVFEKMHILYTLYEKFAVFAPTPHRYRQAKINCDVLEEFAVLYNDFIKDKRLINKSLYDVLKNFDERVTKTLKKHEGDCTGRKLTIVPFKAYHIQEEVKSSFSAPEKQKPIEVPPVESRSPINEQAVLPGTRSQITNVKTVLHTQPEMKEGRGAIRLGESEKEPESQEVAQRAEEYDTAERSHQIQSLSRYSRDIAIPETSTQRRFMGNSLDTQKTESPREDNGFFTNVQGAFSSIVQNVEPAPILGVSGGMGALFLLFKVFKNLKI</sequence>
<evidence type="ECO:0000256" key="1">
    <source>
        <dbReference type="SAM" id="MobiDB-lite"/>
    </source>
</evidence>
<evidence type="ECO:0000313" key="2">
    <source>
        <dbReference type="EMBL" id="KMZ89376.1"/>
    </source>
</evidence>
<dbReference type="Proteomes" id="UP000053327">
    <property type="component" value="Unassembled WGS sequence"/>
</dbReference>
<gene>
    <name evidence="2" type="ORF">PVBG_05972</name>
</gene>
<dbReference type="AlphaFoldDB" id="A0A0J9T2X6"/>
<proteinExistence type="predicted"/>
<feature type="compositionally biased region" description="Basic and acidic residues" evidence="1">
    <location>
        <begin position="283"/>
        <end position="316"/>
    </location>
</feature>
<feature type="region of interest" description="Disordered" evidence="1">
    <location>
        <begin position="332"/>
        <end position="356"/>
    </location>
</feature>
<accession>A0A0J9T2X6</accession>
<evidence type="ECO:0008006" key="4">
    <source>
        <dbReference type="Google" id="ProtNLM"/>
    </source>
</evidence>
<dbReference type="EMBL" id="KQ234713">
    <property type="protein sequence ID" value="KMZ89376.1"/>
    <property type="molecule type" value="Genomic_DNA"/>
</dbReference>
<protein>
    <recommendedName>
        <fullName evidence="4">VIR protein</fullName>
    </recommendedName>
</protein>
<feature type="compositionally biased region" description="Basic and acidic residues" evidence="1">
    <location>
        <begin position="347"/>
        <end position="356"/>
    </location>
</feature>
<reference evidence="2 3" key="1">
    <citation type="submission" date="2011-08" db="EMBL/GenBank/DDBJ databases">
        <title>The Genome Sequence of Plasmodium vivax Brazil I.</title>
        <authorList>
            <consortium name="The Broad Institute Genome Sequencing Platform"/>
            <consortium name="The Broad Institute Genome Sequencing Center for Infectious Disease"/>
            <person name="Neafsey D."/>
            <person name="Carlton J."/>
            <person name="Barnwell J."/>
            <person name="Collins W."/>
            <person name="Escalante A."/>
            <person name="Mullikin J."/>
            <person name="Saul A."/>
            <person name="Guigo R."/>
            <person name="Camara F."/>
            <person name="Young S.K."/>
            <person name="Zeng Q."/>
            <person name="Gargeya S."/>
            <person name="Fitzgerald M."/>
            <person name="Haas B."/>
            <person name="Abouelleil A."/>
            <person name="Alvarado L."/>
            <person name="Arachchi H.M."/>
            <person name="Berlin A."/>
            <person name="Brown A."/>
            <person name="Chapman S.B."/>
            <person name="Chen Z."/>
            <person name="Dunbar C."/>
            <person name="Freedman E."/>
            <person name="Gearin G."/>
            <person name="Gellesch M."/>
            <person name="Goldberg J."/>
            <person name="Griggs A."/>
            <person name="Gujja S."/>
            <person name="Heiman D."/>
            <person name="Howarth C."/>
            <person name="Larson L."/>
            <person name="Lui A."/>
            <person name="MacDonald P.J.P."/>
            <person name="Montmayeur A."/>
            <person name="Murphy C."/>
            <person name="Neiman D."/>
            <person name="Pearson M."/>
            <person name="Priest M."/>
            <person name="Roberts A."/>
            <person name="Saif S."/>
            <person name="Shea T."/>
            <person name="Shenoy N."/>
            <person name="Sisk P."/>
            <person name="Stolte C."/>
            <person name="Sykes S."/>
            <person name="Wortman J."/>
            <person name="Nusbaum C."/>
            <person name="Birren B."/>
        </authorList>
    </citation>
    <scope>NUCLEOTIDE SEQUENCE [LARGE SCALE GENOMIC DNA]</scope>
    <source>
        <strain evidence="2 3">Brazil I</strain>
    </source>
</reference>
<organism evidence="2 3">
    <name type="scientific">Plasmodium vivax (strain Brazil I)</name>
    <dbReference type="NCBI Taxonomy" id="1033975"/>
    <lineage>
        <taxon>Eukaryota</taxon>
        <taxon>Sar</taxon>
        <taxon>Alveolata</taxon>
        <taxon>Apicomplexa</taxon>
        <taxon>Aconoidasida</taxon>
        <taxon>Haemosporida</taxon>
        <taxon>Plasmodiidae</taxon>
        <taxon>Plasmodium</taxon>
        <taxon>Plasmodium (Plasmodium)</taxon>
    </lineage>
</organism>
<feature type="region of interest" description="Disordered" evidence="1">
    <location>
        <begin position="283"/>
        <end position="320"/>
    </location>
</feature>
<evidence type="ECO:0000313" key="3">
    <source>
        <dbReference type="Proteomes" id="UP000053327"/>
    </source>
</evidence>